<dbReference type="InterPro" id="IPR015377">
    <property type="entry name" value="Fumarylacetoacetase_N"/>
</dbReference>
<dbReference type="AlphaFoldDB" id="A0A914R1A6"/>
<comment type="pathway">
    <text evidence="5">Amino-acid degradation; L-phenylalanine degradation; acetoacetate and fumarate from L-phenylalanine: step 6/6.</text>
</comment>
<feature type="active site" description="Proton acceptor" evidence="2">
    <location>
        <position position="118"/>
    </location>
</feature>
<dbReference type="PANTHER" id="PTHR43069">
    <property type="entry name" value="FUMARYLACETOACETASE"/>
    <property type="match status" value="1"/>
</dbReference>
<evidence type="ECO:0000313" key="7">
    <source>
        <dbReference type="Proteomes" id="UP000887564"/>
    </source>
</evidence>
<feature type="binding site" evidence="3">
    <location>
        <position position="127"/>
    </location>
    <ligand>
        <name>substrate</name>
    </ligand>
</feature>
<dbReference type="Gene3D" id="2.30.30.230">
    <property type="entry name" value="Fumarylacetoacetase, N-terminal domain"/>
    <property type="match status" value="1"/>
</dbReference>
<keyword evidence="5" id="KW-0378">Hydrolase</keyword>
<comment type="similarity">
    <text evidence="5">Belongs to the FAH family.</text>
</comment>
<dbReference type="InterPro" id="IPR036462">
    <property type="entry name" value="Fumarylacetoacetase_N_sf"/>
</dbReference>
<dbReference type="Gene3D" id="3.90.850.10">
    <property type="entry name" value="Fumarylacetoacetase-like, C-terminal domain"/>
    <property type="match status" value="1"/>
</dbReference>
<dbReference type="Proteomes" id="UP000887564">
    <property type="component" value="Unplaced"/>
</dbReference>
<feature type="domain" description="Fumarylacetoacetase N-terminal" evidence="6">
    <location>
        <begin position="17"/>
        <end position="103"/>
    </location>
</feature>
<keyword evidence="5" id="KW-0460">Magnesium</keyword>
<sequence>HVSWVSFLLFEEVFRLIGVAIGDYILDLSQVKHFFTGPYLSAKQNVFEQDCLNEFMELPQAAWREARSVLQSILRREDKRLRDNLELRAKALVPRNEAVMHLPARIGDYTDFYSSIHHATNVGIMFRGSDNPLLPNCRASGTYGNLINRCR</sequence>
<protein>
    <recommendedName>
        <fullName evidence="5">Fumarylacetoacetase</fullName>
        <ecNumber evidence="5">3.7.1.2</ecNumber>
    </recommendedName>
    <alternativeName>
        <fullName evidence="5">Fumarylacetoacetate hydrolase</fullName>
    </alternativeName>
</protein>
<dbReference type="GO" id="GO:1902000">
    <property type="term" value="P:homogentisate catabolic process"/>
    <property type="evidence" value="ECO:0007669"/>
    <property type="project" value="TreeGrafter"/>
</dbReference>
<evidence type="ECO:0000256" key="2">
    <source>
        <dbReference type="PIRSR" id="PIRSR605959-1"/>
    </source>
</evidence>
<keyword evidence="7" id="KW-1185">Reference proteome</keyword>
<dbReference type="InterPro" id="IPR005959">
    <property type="entry name" value="Fumarylacetoacetase"/>
</dbReference>
<feature type="binding site" evidence="3">
    <location>
        <position position="113"/>
    </location>
    <ligand>
        <name>substrate</name>
    </ligand>
</feature>
<dbReference type="GO" id="GO:0006559">
    <property type="term" value="P:L-phenylalanine catabolic process"/>
    <property type="evidence" value="ECO:0007669"/>
    <property type="project" value="UniProtKB-UniRule"/>
</dbReference>
<dbReference type="PANTHER" id="PTHR43069:SF2">
    <property type="entry name" value="FUMARYLACETOACETASE"/>
    <property type="match status" value="1"/>
</dbReference>
<evidence type="ECO:0000256" key="5">
    <source>
        <dbReference type="RuleBase" id="RU366008"/>
    </source>
</evidence>
<dbReference type="InterPro" id="IPR036663">
    <property type="entry name" value="Fumarylacetoacetase_C_sf"/>
</dbReference>
<evidence type="ECO:0000256" key="4">
    <source>
        <dbReference type="PIRSR" id="PIRSR605959-3"/>
    </source>
</evidence>
<organism evidence="7 8">
    <name type="scientific">Parascaris equorum</name>
    <name type="common">Equine roundworm</name>
    <dbReference type="NCBI Taxonomy" id="6256"/>
    <lineage>
        <taxon>Eukaryota</taxon>
        <taxon>Metazoa</taxon>
        <taxon>Ecdysozoa</taxon>
        <taxon>Nematoda</taxon>
        <taxon>Chromadorea</taxon>
        <taxon>Rhabditida</taxon>
        <taxon>Spirurina</taxon>
        <taxon>Ascaridomorpha</taxon>
        <taxon>Ascaridoidea</taxon>
        <taxon>Ascarididae</taxon>
        <taxon>Parascaris</taxon>
    </lineage>
</organism>
<keyword evidence="5" id="KW-0585">Phenylalanine catabolism</keyword>
<dbReference type="SUPFAM" id="SSF63433">
    <property type="entry name" value="Fumarylacetoacetate hydrolase, FAH, N-terminal domain"/>
    <property type="match status" value="1"/>
</dbReference>
<keyword evidence="4 5" id="KW-0106">Calcium</keyword>
<dbReference type="Pfam" id="PF09298">
    <property type="entry name" value="FAA_hydrolase_N"/>
    <property type="match status" value="1"/>
</dbReference>
<proteinExistence type="inferred from homology"/>
<reference evidence="8" key="1">
    <citation type="submission" date="2022-11" db="UniProtKB">
        <authorList>
            <consortium name="WormBaseParasite"/>
        </authorList>
    </citation>
    <scope>IDENTIFICATION</scope>
</reference>
<evidence type="ECO:0000256" key="1">
    <source>
        <dbReference type="ARBA" id="ARBA00022723"/>
    </source>
</evidence>
<evidence type="ECO:0000259" key="6">
    <source>
        <dbReference type="Pfam" id="PF09298"/>
    </source>
</evidence>
<dbReference type="EC" id="3.7.1.2" evidence="5"/>
<dbReference type="GO" id="GO:0046872">
    <property type="term" value="F:metal ion binding"/>
    <property type="evidence" value="ECO:0007669"/>
    <property type="project" value="UniProtKB-UniRule"/>
</dbReference>
<dbReference type="GO" id="GO:0006572">
    <property type="term" value="P:L-tyrosine catabolic process"/>
    <property type="evidence" value="ECO:0007669"/>
    <property type="project" value="UniProtKB-UniRule"/>
</dbReference>
<comment type="catalytic activity">
    <reaction evidence="5">
        <text>4-fumarylacetoacetate + H2O = acetoacetate + fumarate + H(+)</text>
        <dbReference type="Rhea" id="RHEA:10244"/>
        <dbReference type="ChEBI" id="CHEBI:13705"/>
        <dbReference type="ChEBI" id="CHEBI:15377"/>
        <dbReference type="ChEBI" id="CHEBI:15378"/>
        <dbReference type="ChEBI" id="CHEBI:18034"/>
        <dbReference type="ChEBI" id="CHEBI:29806"/>
        <dbReference type="EC" id="3.7.1.2"/>
    </reaction>
</comment>
<name>A0A914R1A6_PAREQ</name>
<dbReference type="GO" id="GO:0004334">
    <property type="term" value="F:fumarylacetoacetase activity"/>
    <property type="evidence" value="ECO:0007669"/>
    <property type="project" value="UniProtKB-UniRule"/>
</dbReference>
<keyword evidence="5" id="KW-0828">Tyrosine catabolism</keyword>
<comment type="cofactor">
    <cofactor evidence="5">
        <name>Mg(2+)</name>
        <dbReference type="ChEBI" id="CHEBI:18420"/>
    </cofactor>
    <cofactor evidence="5">
        <name>Ca(2+)</name>
        <dbReference type="ChEBI" id="CHEBI:29108"/>
    </cofactor>
</comment>
<evidence type="ECO:0000256" key="3">
    <source>
        <dbReference type="PIRSR" id="PIRSR605959-2"/>
    </source>
</evidence>
<dbReference type="WBParaSite" id="PEQ_0000003401-mRNA-1">
    <property type="protein sequence ID" value="PEQ_0000003401-mRNA-1"/>
    <property type="gene ID" value="PEQ_0000003401"/>
</dbReference>
<evidence type="ECO:0000313" key="8">
    <source>
        <dbReference type="WBParaSite" id="PEQ_0000003401-mRNA-1"/>
    </source>
</evidence>
<accession>A0A914R1A6</accession>
<feature type="binding site" evidence="4">
    <location>
        <position position="111"/>
    </location>
    <ligand>
        <name>Ca(2+)</name>
        <dbReference type="ChEBI" id="CHEBI:29108"/>
    </ligand>
</feature>
<keyword evidence="1 4" id="KW-0479">Metal-binding</keyword>